<keyword evidence="3" id="KW-1185">Reference proteome</keyword>
<keyword evidence="1" id="KW-1133">Transmembrane helix</keyword>
<dbReference type="OrthoDB" id="5793229at2759"/>
<evidence type="ECO:0000313" key="2">
    <source>
        <dbReference type="EMBL" id="VDK50948.1"/>
    </source>
</evidence>
<dbReference type="EMBL" id="UYRV01003984">
    <property type="protein sequence ID" value="VDK50948.1"/>
    <property type="molecule type" value="Genomic_DNA"/>
</dbReference>
<keyword evidence="1" id="KW-0812">Transmembrane</keyword>
<name>A0A3P6SAD0_CYLGO</name>
<protein>
    <submittedName>
        <fullName evidence="2">Uncharacterized protein</fullName>
    </submittedName>
</protein>
<evidence type="ECO:0000313" key="3">
    <source>
        <dbReference type="Proteomes" id="UP000271889"/>
    </source>
</evidence>
<organism evidence="2 3">
    <name type="scientific">Cylicostephanus goldi</name>
    <name type="common">Nematode worm</name>
    <dbReference type="NCBI Taxonomy" id="71465"/>
    <lineage>
        <taxon>Eukaryota</taxon>
        <taxon>Metazoa</taxon>
        <taxon>Ecdysozoa</taxon>
        <taxon>Nematoda</taxon>
        <taxon>Chromadorea</taxon>
        <taxon>Rhabditida</taxon>
        <taxon>Rhabditina</taxon>
        <taxon>Rhabditomorpha</taxon>
        <taxon>Strongyloidea</taxon>
        <taxon>Strongylidae</taxon>
        <taxon>Cylicostephanus</taxon>
    </lineage>
</organism>
<dbReference type="Proteomes" id="UP000271889">
    <property type="component" value="Unassembled WGS sequence"/>
</dbReference>
<evidence type="ECO:0000256" key="1">
    <source>
        <dbReference type="SAM" id="Phobius"/>
    </source>
</evidence>
<feature type="non-terminal residue" evidence="2">
    <location>
        <position position="74"/>
    </location>
</feature>
<dbReference type="InterPro" id="IPR019428">
    <property type="entry name" value="7TM_GPCR_serpentine_rcpt_Str"/>
</dbReference>
<accession>A0A3P6SAD0</accession>
<sequence length="74" mass="7857">MDDDEDDEIDVVGLAANINSCVCAAISVCLNIYIIVAVLKSSIKDKLGLYKWLMAAVSTFEAVYSLLSAIGCPA</sequence>
<dbReference type="AlphaFoldDB" id="A0A3P6SAD0"/>
<feature type="transmembrane region" description="Helical" evidence="1">
    <location>
        <begin position="12"/>
        <end position="37"/>
    </location>
</feature>
<gene>
    <name evidence="2" type="ORF">CGOC_LOCUS1924</name>
</gene>
<dbReference type="Pfam" id="PF10326">
    <property type="entry name" value="7TM_GPCR_Str"/>
    <property type="match status" value="1"/>
</dbReference>
<feature type="transmembrane region" description="Helical" evidence="1">
    <location>
        <begin position="49"/>
        <end position="70"/>
    </location>
</feature>
<keyword evidence="1" id="KW-0472">Membrane</keyword>
<reference evidence="2 3" key="1">
    <citation type="submission" date="2018-11" db="EMBL/GenBank/DDBJ databases">
        <authorList>
            <consortium name="Pathogen Informatics"/>
        </authorList>
    </citation>
    <scope>NUCLEOTIDE SEQUENCE [LARGE SCALE GENOMIC DNA]</scope>
</reference>
<proteinExistence type="predicted"/>